<dbReference type="EMBL" id="FMAE01000012">
    <property type="protein sequence ID" value="SCB50593.1"/>
    <property type="molecule type" value="Genomic_DNA"/>
</dbReference>
<protein>
    <submittedName>
        <fullName evidence="5 6">Acetyltransferase</fullName>
    </submittedName>
</protein>
<feature type="domain" description="PglD N-terminal" evidence="4">
    <location>
        <begin position="3"/>
        <end position="67"/>
    </location>
</feature>
<keyword evidence="5" id="KW-0808">Transferase</keyword>
<organism evidence="5 7">
    <name type="scientific">Bradyrhizobium yuanmingense</name>
    <dbReference type="NCBI Taxonomy" id="108015"/>
    <lineage>
        <taxon>Bacteria</taxon>
        <taxon>Pseudomonadati</taxon>
        <taxon>Pseudomonadota</taxon>
        <taxon>Alphaproteobacteria</taxon>
        <taxon>Hyphomicrobiales</taxon>
        <taxon>Nitrobacteraceae</taxon>
        <taxon>Bradyrhizobium</taxon>
    </lineage>
</organism>
<dbReference type="OrthoDB" id="9815592at2"/>
<accession>A0A0R3C6F1</accession>
<evidence type="ECO:0000313" key="6">
    <source>
        <dbReference type="EMBL" id="SCB50593.1"/>
    </source>
</evidence>
<feature type="site" description="Increases basicity of active site His" evidence="2">
    <location>
        <position position="133"/>
    </location>
</feature>
<dbReference type="RefSeq" id="WP_036029839.1">
    <property type="nucleotide sequence ID" value="NZ_CP104173.1"/>
</dbReference>
<dbReference type="InterPro" id="IPR001451">
    <property type="entry name" value="Hexapep"/>
</dbReference>
<dbReference type="NCBIfam" id="TIGR03570">
    <property type="entry name" value="NeuD_NnaD"/>
    <property type="match status" value="1"/>
</dbReference>
<dbReference type="InterPro" id="IPR050179">
    <property type="entry name" value="Trans_hexapeptide_repeat"/>
</dbReference>
<dbReference type="InterPro" id="IPR041561">
    <property type="entry name" value="PglD_N"/>
</dbReference>
<sequence>MDDLIIIGGGEHAFMVYEAALLSGQFNVIGFLDRQPGTLGDARYLGTDDVAPNYPDAAFVVGVGTMQAGPARRQMIGRLQLTRWASVIHPRAFVSPSATIGLGCVIMPGAIVNARSMIGHHCIINSGAVVEHDVRIGHYTHLSPGTVVGGGAEIGDNCFVGLGSRVRDHISIGNDTLVAMGSVVTGSWPSGSVLRGVPAKPRR</sequence>
<gene>
    <name evidence="5" type="ORF">AOQ72_26910</name>
    <name evidence="6" type="ORF">GA0061099_1012133</name>
</gene>
<reference evidence="6 8" key="2">
    <citation type="submission" date="2016-08" db="EMBL/GenBank/DDBJ databases">
        <authorList>
            <person name="Seilhamer J.J."/>
        </authorList>
    </citation>
    <scope>NUCLEOTIDE SEQUENCE [LARGE SCALE GENOMIC DNA]</scope>
    <source>
        <strain evidence="6 8">CCBAU 10071</strain>
    </source>
</reference>
<name>A0A0R3C6F1_9BRAD</name>
<feature type="binding site" evidence="3">
    <location>
        <position position="141"/>
    </location>
    <ligand>
        <name>acetyl-CoA</name>
        <dbReference type="ChEBI" id="CHEBI:57288"/>
    </ligand>
</feature>
<dbReference type="InterPro" id="IPR020019">
    <property type="entry name" value="AcTrfase_PglD-like"/>
</dbReference>
<dbReference type="Gene3D" id="2.160.10.10">
    <property type="entry name" value="Hexapeptide repeat proteins"/>
    <property type="match status" value="1"/>
</dbReference>
<feature type="active site" description="Proton acceptor" evidence="2">
    <location>
        <position position="132"/>
    </location>
</feature>
<dbReference type="STRING" id="108015.GA0061099_1012133"/>
<comment type="similarity">
    <text evidence="1">Belongs to the transferase hexapeptide repeat family.</text>
</comment>
<dbReference type="EMBL" id="LJYF01000030">
    <property type="protein sequence ID" value="KRP93254.1"/>
    <property type="molecule type" value="Genomic_DNA"/>
</dbReference>
<dbReference type="GO" id="GO:0016740">
    <property type="term" value="F:transferase activity"/>
    <property type="evidence" value="ECO:0007669"/>
    <property type="project" value="UniProtKB-KW"/>
</dbReference>
<dbReference type="AlphaFoldDB" id="A0A0R3C6F1"/>
<dbReference type="Gene3D" id="3.40.50.20">
    <property type="match status" value="1"/>
</dbReference>
<dbReference type="Proteomes" id="UP000051380">
    <property type="component" value="Unassembled WGS sequence"/>
</dbReference>
<dbReference type="SUPFAM" id="SSF51161">
    <property type="entry name" value="Trimeric LpxA-like enzymes"/>
    <property type="match status" value="1"/>
</dbReference>
<dbReference type="PANTHER" id="PTHR43300:SF7">
    <property type="entry name" value="UDP-N-ACETYLBACILLOSAMINE N-ACETYLTRANSFERASE"/>
    <property type="match status" value="1"/>
</dbReference>
<proteinExistence type="inferred from homology"/>
<evidence type="ECO:0000259" key="4">
    <source>
        <dbReference type="Pfam" id="PF17836"/>
    </source>
</evidence>
<evidence type="ECO:0000313" key="8">
    <source>
        <dbReference type="Proteomes" id="UP000183174"/>
    </source>
</evidence>
<dbReference type="Pfam" id="PF17836">
    <property type="entry name" value="PglD_N"/>
    <property type="match status" value="1"/>
</dbReference>
<evidence type="ECO:0000313" key="5">
    <source>
        <dbReference type="EMBL" id="KRP93254.1"/>
    </source>
</evidence>
<dbReference type="CDD" id="cd03360">
    <property type="entry name" value="LbH_AT_putative"/>
    <property type="match status" value="1"/>
</dbReference>
<evidence type="ECO:0000256" key="2">
    <source>
        <dbReference type="PIRSR" id="PIRSR620019-1"/>
    </source>
</evidence>
<reference evidence="5 7" key="1">
    <citation type="submission" date="2015-09" db="EMBL/GenBank/DDBJ databases">
        <title>Draft Genome Sequence of the Strain BR 3267 (Bradyrhizobium yuanmingense) recommended as inoculant for cowpea in Brazil.</title>
        <authorList>
            <person name="Simoes-Araujo J.L."/>
            <person name="Zilli J.E."/>
        </authorList>
    </citation>
    <scope>NUCLEOTIDE SEQUENCE [LARGE SCALE GENOMIC DNA]</scope>
    <source>
        <strain evidence="5 7">BR3267</strain>
    </source>
</reference>
<dbReference type="GeneID" id="93178669"/>
<dbReference type="Proteomes" id="UP000183174">
    <property type="component" value="Unassembled WGS sequence"/>
</dbReference>
<evidence type="ECO:0000313" key="7">
    <source>
        <dbReference type="Proteomes" id="UP000051380"/>
    </source>
</evidence>
<dbReference type="Pfam" id="PF00132">
    <property type="entry name" value="Hexapep"/>
    <property type="match status" value="1"/>
</dbReference>
<evidence type="ECO:0000256" key="1">
    <source>
        <dbReference type="ARBA" id="ARBA00007274"/>
    </source>
</evidence>
<dbReference type="PANTHER" id="PTHR43300">
    <property type="entry name" value="ACETYLTRANSFERASE"/>
    <property type="match status" value="1"/>
</dbReference>
<dbReference type="InterPro" id="IPR011004">
    <property type="entry name" value="Trimer_LpxA-like_sf"/>
</dbReference>
<evidence type="ECO:0000256" key="3">
    <source>
        <dbReference type="PIRSR" id="PIRSR620019-2"/>
    </source>
</evidence>
<feature type="binding site" evidence="3">
    <location>
        <position position="64"/>
    </location>
    <ligand>
        <name>substrate</name>
    </ligand>
</feature>